<organism evidence="17 19">
    <name type="scientific">Dracunculus medinensis</name>
    <name type="common">Guinea worm</name>
    <dbReference type="NCBI Taxonomy" id="318479"/>
    <lineage>
        <taxon>Eukaryota</taxon>
        <taxon>Metazoa</taxon>
        <taxon>Ecdysozoa</taxon>
        <taxon>Nematoda</taxon>
        <taxon>Chromadorea</taxon>
        <taxon>Rhabditida</taxon>
        <taxon>Spirurina</taxon>
        <taxon>Dracunculoidea</taxon>
        <taxon>Dracunculidae</taxon>
        <taxon>Dracunculus</taxon>
    </lineage>
</organism>
<comment type="subunit">
    <text evidence="5">Homotetramer.</text>
</comment>
<dbReference type="PIRSF" id="PIRSF000349">
    <property type="entry name" value="SODismutase"/>
    <property type="match status" value="1"/>
</dbReference>
<evidence type="ECO:0000256" key="10">
    <source>
        <dbReference type="ARBA" id="ARBA00023211"/>
    </source>
</evidence>
<reference evidence="16 18" key="2">
    <citation type="submission" date="2018-11" db="EMBL/GenBank/DDBJ databases">
        <authorList>
            <consortium name="Pathogen Informatics"/>
        </authorList>
    </citation>
    <scope>NUCLEOTIDE SEQUENCE [LARGE SCALE GENOMIC DNA]</scope>
</reference>
<dbReference type="EMBL" id="UYYG01001165">
    <property type="protein sequence ID" value="VDN58104.1"/>
    <property type="molecule type" value="Genomic_DNA"/>
</dbReference>
<reference evidence="19" key="1">
    <citation type="submission" date="2017-02" db="UniProtKB">
        <authorList>
            <consortium name="WormBaseParasite"/>
        </authorList>
    </citation>
    <scope>IDENTIFICATION</scope>
</reference>
<dbReference type="STRING" id="318479.A0A0N4UAL0"/>
<dbReference type="InterPro" id="IPR019831">
    <property type="entry name" value="Mn/Fe_SOD_N"/>
</dbReference>
<comment type="catalytic activity">
    <reaction evidence="11 13">
        <text>2 superoxide + 2 H(+) = H2O2 + O2</text>
        <dbReference type="Rhea" id="RHEA:20696"/>
        <dbReference type="ChEBI" id="CHEBI:15378"/>
        <dbReference type="ChEBI" id="CHEBI:15379"/>
        <dbReference type="ChEBI" id="CHEBI:16240"/>
        <dbReference type="ChEBI" id="CHEBI:18421"/>
        <dbReference type="EC" id="1.15.1.1"/>
    </reaction>
</comment>
<dbReference type="GO" id="GO:0042803">
    <property type="term" value="F:protein homodimerization activity"/>
    <property type="evidence" value="ECO:0007669"/>
    <property type="project" value="UniProtKB-ARBA"/>
</dbReference>
<sequence>MNAAYRLLIPAATLHGKTSMDQLIGKFSTFMIRNKHTLPDLSYDYGELEPVLSAEIMKIHHQKHHAAYVNNLNIAEEKVQESLAKGDVKSAIIHAAAMRFHGGGHVNHSIFWTMLAKHGGEPDKDLMEIIKKDFGSLESMQDKVNAAAVAVQGSGWGWLAYDKVMNRLQVAVTMNQDVLESTTGLIPLFGIDVWEHAYYLQYKNVRADYVKEIWKIANWKNINERYQKAIQK</sequence>
<name>A0A0N4UAL0_DRAME</name>
<keyword evidence="9" id="KW-0496">Mitochondrion</keyword>
<dbReference type="WBParaSite" id="DME_0000419401-mRNA-1">
    <property type="protein sequence ID" value="DME_0000419401-mRNA-1"/>
    <property type="gene ID" value="DME_0000419401"/>
</dbReference>
<keyword evidence="8 13" id="KW-0560">Oxidoreductase</keyword>
<dbReference type="Pfam" id="PF02777">
    <property type="entry name" value="Sod_Fe_C"/>
    <property type="match status" value="1"/>
</dbReference>
<dbReference type="PROSITE" id="PS00088">
    <property type="entry name" value="SOD_MN"/>
    <property type="match status" value="1"/>
</dbReference>
<dbReference type="Gene3D" id="3.55.40.20">
    <property type="entry name" value="Iron/manganese superoxide dismutase, C-terminal domain"/>
    <property type="match status" value="1"/>
</dbReference>
<dbReference type="FunFam" id="1.10.287.990:FF:000001">
    <property type="entry name" value="Superoxide dismutase"/>
    <property type="match status" value="1"/>
</dbReference>
<dbReference type="InterPro" id="IPR001189">
    <property type="entry name" value="Mn/Fe_SOD"/>
</dbReference>
<evidence type="ECO:0000256" key="3">
    <source>
        <dbReference type="ARBA" id="ARBA00004173"/>
    </source>
</evidence>
<dbReference type="GO" id="GO:0004784">
    <property type="term" value="F:superoxide dismutase activity"/>
    <property type="evidence" value="ECO:0007669"/>
    <property type="project" value="UniProtKB-EC"/>
</dbReference>
<dbReference type="AlphaFoldDB" id="A0A0N4UAL0"/>
<dbReference type="Pfam" id="PF00081">
    <property type="entry name" value="Sod_Fe_N"/>
    <property type="match status" value="1"/>
</dbReference>
<keyword evidence="10" id="KW-0464">Manganese</keyword>
<evidence type="ECO:0000259" key="15">
    <source>
        <dbReference type="Pfam" id="PF02777"/>
    </source>
</evidence>
<evidence type="ECO:0000313" key="18">
    <source>
        <dbReference type="Proteomes" id="UP000274756"/>
    </source>
</evidence>
<comment type="function">
    <text evidence="2">Destroys superoxide anion radicals which are normally produced within the cells and which are toxic to biological systems.</text>
</comment>
<evidence type="ECO:0000256" key="1">
    <source>
        <dbReference type="ARBA" id="ARBA00001936"/>
    </source>
</evidence>
<evidence type="ECO:0000256" key="9">
    <source>
        <dbReference type="ARBA" id="ARBA00023128"/>
    </source>
</evidence>
<comment type="subcellular location">
    <subcellularLocation>
        <location evidence="3">Mitochondrion</location>
    </subcellularLocation>
</comment>
<dbReference type="SUPFAM" id="SSF54719">
    <property type="entry name" value="Fe,Mn superoxide dismutase (SOD), C-terminal domain"/>
    <property type="match status" value="1"/>
</dbReference>
<dbReference type="Gene3D" id="1.10.287.990">
    <property type="entry name" value="Fe,Mn superoxide dismutase (SOD) domain"/>
    <property type="match status" value="1"/>
</dbReference>
<feature type="binding site" evidence="12">
    <location>
        <position position="192"/>
    </location>
    <ligand>
        <name>Mn(2+)</name>
        <dbReference type="ChEBI" id="CHEBI:29035"/>
    </ligand>
</feature>
<dbReference type="InterPro" id="IPR050265">
    <property type="entry name" value="Fe/Mn_Superoxide_Dismutase"/>
</dbReference>
<comment type="cofactor">
    <cofactor evidence="1">
        <name>Mn(2+)</name>
        <dbReference type="ChEBI" id="CHEBI:29035"/>
    </cofactor>
</comment>
<evidence type="ECO:0000256" key="12">
    <source>
        <dbReference type="PIRSR" id="PIRSR000349-1"/>
    </source>
</evidence>
<dbReference type="InterPro" id="IPR019832">
    <property type="entry name" value="Mn/Fe_SOD_C"/>
</dbReference>
<evidence type="ECO:0000256" key="5">
    <source>
        <dbReference type="ARBA" id="ARBA00011881"/>
    </source>
</evidence>
<feature type="binding site" evidence="12">
    <location>
        <position position="108"/>
    </location>
    <ligand>
        <name>Mn(2+)</name>
        <dbReference type="ChEBI" id="CHEBI:29035"/>
    </ligand>
</feature>
<evidence type="ECO:0000256" key="8">
    <source>
        <dbReference type="ARBA" id="ARBA00023002"/>
    </source>
</evidence>
<comment type="function">
    <text evidence="13">Destroys radicals which are normally produced within the cells and which are toxic to biological systems.</text>
</comment>
<keyword evidence="18" id="KW-1185">Reference proteome</keyword>
<evidence type="ECO:0000256" key="11">
    <source>
        <dbReference type="ARBA" id="ARBA00049204"/>
    </source>
</evidence>
<dbReference type="PANTHER" id="PTHR11404">
    <property type="entry name" value="SUPEROXIDE DISMUTASE 2"/>
    <property type="match status" value="1"/>
</dbReference>
<dbReference type="GO" id="GO:0098803">
    <property type="term" value="C:respiratory chain complex"/>
    <property type="evidence" value="ECO:0007669"/>
    <property type="project" value="UniProtKB-ARBA"/>
</dbReference>
<protein>
    <recommendedName>
        <fullName evidence="6 13">Superoxide dismutase</fullName>
        <ecNumber evidence="6 13">1.15.1.1</ecNumber>
    </recommendedName>
</protein>
<evidence type="ECO:0000313" key="16">
    <source>
        <dbReference type="EMBL" id="VDN58104.1"/>
    </source>
</evidence>
<dbReference type="InterPro" id="IPR036314">
    <property type="entry name" value="SOD_C_sf"/>
</dbReference>
<evidence type="ECO:0000256" key="4">
    <source>
        <dbReference type="ARBA" id="ARBA00008714"/>
    </source>
</evidence>
<evidence type="ECO:0000313" key="19">
    <source>
        <dbReference type="WBParaSite" id="DME_0000419401-mRNA-1"/>
    </source>
</evidence>
<evidence type="ECO:0000256" key="7">
    <source>
        <dbReference type="ARBA" id="ARBA00022723"/>
    </source>
</evidence>
<dbReference type="GO" id="GO:0030145">
    <property type="term" value="F:manganese ion binding"/>
    <property type="evidence" value="ECO:0007669"/>
    <property type="project" value="TreeGrafter"/>
</dbReference>
<evidence type="ECO:0000313" key="17">
    <source>
        <dbReference type="Proteomes" id="UP000038040"/>
    </source>
</evidence>
<dbReference type="Proteomes" id="UP000038040">
    <property type="component" value="Unplaced"/>
</dbReference>
<dbReference type="EC" id="1.15.1.1" evidence="6 13"/>
<evidence type="ECO:0000259" key="14">
    <source>
        <dbReference type="Pfam" id="PF00081"/>
    </source>
</evidence>
<dbReference type="SUPFAM" id="SSF46609">
    <property type="entry name" value="Fe,Mn superoxide dismutase (SOD), N-terminal domain"/>
    <property type="match status" value="1"/>
</dbReference>
<dbReference type="Proteomes" id="UP000274756">
    <property type="component" value="Unassembled WGS sequence"/>
</dbReference>
<gene>
    <name evidence="16" type="ORF">DME_LOCUS8077</name>
</gene>
<dbReference type="FunFam" id="3.55.40.20:FF:000003">
    <property type="entry name" value="Superoxide dismutase [Mn], mitochondrial"/>
    <property type="match status" value="1"/>
</dbReference>
<evidence type="ECO:0000256" key="6">
    <source>
        <dbReference type="ARBA" id="ARBA00012682"/>
    </source>
</evidence>
<dbReference type="OrthoDB" id="239262at2759"/>
<dbReference type="PRINTS" id="PR01703">
    <property type="entry name" value="MNSODISMTASE"/>
</dbReference>
<feature type="binding site" evidence="12">
    <location>
        <position position="60"/>
    </location>
    <ligand>
        <name>Mn(2+)</name>
        <dbReference type="ChEBI" id="CHEBI:29035"/>
    </ligand>
</feature>
<dbReference type="PANTHER" id="PTHR11404:SF6">
    <property type="entry name" value="SUPEROXIDE DISMUTASE [MN], MITOCHONDRIAL"/>
    <property type="match status" value="1"/>
</dbReference>
<dbReference type="InterPro" id="IPR019833">
    <property type="entry name" value="Mn/Fe_SOD_BS"/>
</dbReference>
<evidence type="ECO:0000256" key="13">
    <source>
        <dbReference type="RuleBase" id="RU000414"/>
    </source>
</evidence>
<feature type="domain" description="Manganese/iron superoxide dismutase C-terminal" evidence="15">
    <location>
        <begin position="123"/>
        <end position="225"/>
    </location>
</feature>
<feature type="binding site" evidence="12">
    <location>
        <position position="196"/>
    </location>
    <ligand>
        <name>Mn(2+)</name>
        <dbReference type="ChEBI" id="CHEBI:29035"/>
    </ligand>
</feature>
<keyword evidence="7 12" id="KW-0479">Metal-binding</keyword>
<feature type="domain" description="Manganese/iron superoxide dismutase N-terminal" evidence="14">
    <location>
        <begin position="35"/>
        <end position="115"/>
    </location>
</feature>
<accession>A0A0N4UAL0</accession>
<proteinExistence type="inferred from homology"/>
<comment type="similarity">
    <text evidence="4 13">Belongs to the iron/manganese superoxide dismutase family.</text>
</comment>
<dbReference type="GO" id="GO:0005739">
    <property type="term" value="C:mitochondrion"/>
    <property type="evidence" value="ECO:0007669"/>
    <property type="project" value="UniProtKB-SubCell"/>
</dbReference>
<dbReference type="InterPro" id="IPR036324">
    <property type="entry name" value="Mn/Fe_SOD_N_sf"/>
</dbReference>
<evidence type="ECO:0000256" key="2">
    <source>
        <dbReference type="ARBA" id="ARBA00002170"/>
    </source>
</evidence>